<gene>
    <name evidence="2" type="ORF">HAZT_HAZT010852</name>
</gene>
<dbReference type="SUPFAM" id="SSF49785">
    <property type="entry name" value="Galactose-binding domain-like"/>
    <property type="match status" value="1"/>
</dbReference>
<evidence type="ECO:0000259" key="1">
    <source>
        <dbReference type="PROSITE" id="PS50022"/>
    </source>
</evidence>
<reference evidence="2" key="3">
    <citation type="submission" date="2019-06" db="EMBL/GenBank/DDBJ databases">
        <authorList>
            <person name="Poynton C."/>
            <person name="Hasenbein S."/>
            <person name="Benoit J.B."/>
            <person name="Sepulveda M.S."/>
            <person name="Poelchau M.F."/>
            <person name="Murali S.C."/>
            <person name="Chen S."/>
            <person name="Glastad K.M."/>
            <person name="Werren J.H."/>
            <person name="Vineis J.H."/>
            <person name="Bowen J.L."/>
            <person name="Friedrich M."/>
            <person name="Jones J."/>
            <person name="Robertson H.M."/>
            <person name="Feyereisen R."/>
            <person name="Mechler-Hickson A."/>
            <person name="Mathers N."/>
            <person name="Lee C.E."/>
            <person name="Colbourne J.K."/>
            <person name="Biales A."/>
            <person name="Johnston J.S."/>
            <person name="Wellborn G.A."/>
            <person name="Rosendale A.J."/>
            <person name="Cridge A.G."/>
            <person name="Munoz-Torres M.C."/>
            <person name="Bain P.A."/>
            <person name="Manny A.R."/>
            <person name="Major K.M."/>
            <person name="Lambert F.N."/>
            <person name="Vulpe C.D."/>
            <person name="Tuck P."/>
            <person name="Blalock B.J."/>
            <person name="Lin Y.-Y."/>
            <person name="Smith M.E."/>
            <person name="Ochoa-Acuna H."/>
            <person name="Chen M.-J.M."/>
            <person name="Childers C.P."/>
            <person name="Qu J."/>
            <person name="Dugan S."/>
            <person name="Lee S.L."/>
            <person name="Chao H."/>
            <person name="Dinh H."/>
            <person name="Han Y."/>
            <person name="Doddapaneni H."/>
            <person name="Worley K.C."/>
            <person name="Muzny D.M."/>
            <person name="Gibbs R.A."/>
            <person name="Richards S."/>
        </authorList>
    </citation>
    <scope>NUCLEOTIDE SEQUENCE</scope>
    <source>
        <strain evidence="2">HAZT.00-mixed</strain>
        <tissue evidence="2">Whole organism</tissue>
    </source>
</reference>
<dbReference type="AlphaFoldDB" id="A0A6A0GP10"/>
<reference evidence="2" key="1">
    <citation type="submission" date="2014-08" db="EMBL/GenBank/DDBJ databases">
        <authorList>
            <person name="Murali S."/>
            <person name="Richards S."/>
            <person name="Bandaranaike D."/>
            <person name="Bellair M."/>
            <person name="Blankenburg K."/>
            <person name="Chao H."/>
            <person name="Dinh H."/>
            <person name="Doddapaneni H."/>
            <person name="Dugan-Rocha S."/>
            <person name="Elkadiri S."/>
            <person name="Gnanaolivu R."/>
            <person name="Hughes D."/>
            <person name="Lee S."/>
            <person name="Li M."/>
            <person name="Ming W."/>
            <person name="Munidasa M."/>
            <person name="Muniz J."/>
            <person name="Nguyen L."/>
            <person name="Osuji N."/>
            <person name="Pu L.-L."/>
            <person name="Puazo M."/>
            <person name="Skinner E."/>
            <person name="Qu C."/>
            <person name="Quiroz J."/>
            <person name="Raj R."/>
            <person name="Weissenberger G."/>
            <person name="Xin Y."/>
            <person name="Zou X."/>
            <person name="Han Y."/>
            <person name="Worley K."/>
            <person name="Muzny D."/>
            <person name="Gibbs R."/>
        </authorList>
    </citation>
    <scope>NUCLEOTIDE SEQUENCE</scope>
    <source>
        <strain evidence="2">HAZT.00-mixed</strain>
        <tissue evidence="2">Whole organism</tissue>
    </source>
</reference>
<evidence type="ECO:0000313" key="2">
    <source>
        <dbReference type="EMBL" id="KAA0183353.1"/>
    </source>
</evidence>
<dbReference type="InterPro" id="IPR008979">
    <property type="entry name" value="Galactose-bd-like_sf"/>
</dbReference>
<dbReference type="Proteomes" id="UP000711488">
    <property type="component" value="Unassembled WGS sequence"/>
</dbReference>
<dbReference type="PANTHER" id="PTHR24543">
    <property type="entry name" value="MULTICOPPER OXIDASE-RELATED"/>
    <property type="match status" value="1"/>
</dbReference>
<protein>
    <recommendedName>
        <fullName evidence="1">F5/8 type C domain-containing protein</fullName>
    </recommendedName>
</protein>
<dbReference type="PANTHER" id="PTHR24543:SF334">
    <property type="entry name" value="F5_8 TYPE C DOMAIN-CONTAINING PROTEIN"/>
    <property type="match status" value="1"/>
</dbReference>
<proteinExistence type="predicted"/>
<accession>A0A6A0GP10</accession>
<dbReference type="Gene3D" id="2.60.120.260">
    <property type="entry name" value="Galactose-binding domain-like"/>
    <property type="match status" value="1"/>
</dbReference>
<sequence length="106" mass="12409">MLSHRAWCAKRKKSKVLTPSLTSHSPEHQWIQWDLGPPHKITGIITKGRGDSRRRHWVQSYTLTYSNDTVIWYTYKDTNHLDAKVVYPSNTRCLFHAEITVLYIGN</sequence>
<reference evidence="2" key="2">
    <citation type="journal article" date="2018" name="Environ. Sci. Technol.">
        <title>The Toxicogenome of Hyalella azteca: A Model for Sediment Ecotoxicology and Evolutionary Toxicology.</title>
        <authorList>
            <person name="Poynton H.C."/>
            <person name="Hasenbein S."/>
            <person name="Benoit J.B."/>
            <person name="Sepulveda M.S."/>
            <person name="Poelchau M.F."/>
            <person name="Hughes D.S.T."/>
            <person name="Murali S.C."/>
            <person name="Chen S."/>
            <person name="Glastad K.M."/>
            <person name="Goodisman M.A.D."/>
            <person name="Werren J.H."/>
            <person name="Vineis J.H."/>
            <person name="Bowen J.L."/>
            <person name="Friedrich M."/>
            <person name="Jones J."/>
            <person name="Robertson H.M."/>
            <person name="Feyereisen R."/>
            <person name="Mechler-Hickson A."/>
            <person name="Mathers N."/>
            <person name="Lee C.E."/>
            <person name="Colbourne J.K."/>
            <person name="Biales A."/>
            <person name="Johnston J.S."/>
            <person name="Wellborn G.A."/>
            <person name="Rosendale A.J."/>
            <person name="Cridge A.G."/>
            <person name="Munoz-Torres M.C."/>
            <person name="Bain P.A."/>
            <person name="Manny A.R."/>
            <person name="Major K.M."/>
            <person name="Lambert F.N."/>
            <person name="Vulpe C.D."/>
            <person name="Tuck P."/>
            <person name="Blalock B.J."/>
            <person name="Lin Y.Y."/>
            <person name="Smith M.E."/>
            <person name="Ochoa-Acuna H."/>
            <person name="Chen M.M."/>
            <person name="Childers C.P."/>
            <person name="Qu J."/>
            <person name="Dugan S."/>
            <person name="Lee S.L."/>
            <person name="Chao H."/>
            <person name="Dinh H."/>
            <person name="Han Y."/>
            <person name="Doddapaneni H."/>
            <person name="Worley K.C."/>
            <person name="Muzny D.M."/>
            <person name="Gibbs R.A."/>
            <person name="Richards S."/>
        </authorList>
    </citation>
    <scope>NUCLEOTIDE SEQUENCE</scope>
    <source>
        <strain evidence="2">HAZT.00-mixed</strain>
        <tissue evidence="2">Whole organism</tissue>
    </source>
</reference>
<dbReference type="PROSITE" id="PS50022">
    <property type="entry name" value="FA58C_3"/>
    <property type="match status" value="1"/>
</dbReference>
<dbReference type="EMBL" id="JQDR03017826">
    <property type="protein sequence ID" value="KAA0183353.1"/>
    <property type="molecule type" value="Genomic_DNA"/>
</dbReference>
<organism evidence="2">
    <name type="scientific">Hyalella azteca</name>
    <name type="common">Amphipod</name>
    <dbReference type="NCBI Taxonomy" id="294128"/>
    <lineage>
        <taxon>Eukaryota</taxon>
        <taxon>Metazoa</taxon>
        <taxon>Ecdysozoa</taxon>
        <taxon>Arthropoda</taxon>
        <taxon>Crustacea</taxon>
        <taxon>Multicrustacea</taxon>
        <taxon>Malacostraca</taxon>
        <taxon>Eumalacostraca</taxon>
        <taxon>Peracarida</taxon>
        <taxon>Amphipoda</taxon>
        <taxon>Senticaudata</taxon>
        <taxon>Talitrida</taxon>
        <taxon>Talitroidea</taxon>
        <taxon>Hyalellidae</taxon>
        <taxon>Hyalella</taxon>
    </lineage>
</organism>
<comment type="caution">
    <text evidence="2">The sequence shown here is derived from an EMBL/GenBank/DDBJ whole genome shotgun (WGS) entry which is preliminary data.</text>
</comment>
<dbReference type="Pfam" id="PF00754">
    <property type="entry name" value="F5_F8_type_C"/>
    <property type="match status" value="1"/>
</dbReference>
<feature type="domain" description="F5/8 type C" evidence="1">
    <location>
        <begin position="1"/>
        <end position="106"/>
    </location>
</feature>
<name>A0A6A0GP10_HYAAZ</name>
<dbReference type="InterPro" id="IPR000421">
    <property type="entry name" value="FA58C"/>
</dbReference>